<dbReference type="FunFam" id="1.25.10.10:FF:000338">
    <property type="entry name" value="Anaphase-promoting complex subunit 1"/>
    <property type="match status" value="1"/>
</dbReference>
<evidence type="ECO:0000256" key="2">
    <source>
        <dbReference type="ARBA" id="ARBA00022618"/>
    </source>
</evidence>
<evidence type="ECO:0000259" key="6">
    <source>
        <dbReference type="Pfam" id="PF12859"/>
    </source>
</evidence>
<dbReference type="InterPro" id="IPR024990">
    <property type="entry name" value="Apc1"/>
</dbReference>
<evidence type="ECO:0000259" key="7">
    <source>
        <dbReference type="Pfam" id="PF18122"/>
    </source>
</evidence>
<dbReference type="Pfam" id="PF21282">
    <property type="entry name" value="APC1_3rd"/>
    <property type="match status" value="1"/>
</dbReference>
<dbReference type="GO" id="GO:0051301">
    <property type="term" value="P:cell division"/>
    <property type="evidence" value="ECO:0007669"/>
    <property type="project" value="UniProtKB-KW"/>
</dbReference>
<dbReference type="Gene3D" id="1.25.10.10">
    <property type="entry name" value="Leucine-rich Repeat Variant"/>
    <property type="match status" value="1"/>
</dbReference>
<dbReference type="InterPro" id="IPR048971">
    <property type="entry name" value="Apc1_3rd"/>
</dbReference>
<sequence>MSIGVRCLTVLGEFKPFGLIAEALDGKPPDTVTDKYDYFLFDPEIARDRDADDDCADIASAPSNRGDHELFIRGNRIIWSTGARVFKRFTLSSDIVKTLYFHIPVRHPSSYPELEVPTLLQSAALMSLGILYEGSAHPQTMQGEIGRRSGGDNVLEREGHAVSAGFALGLVALGRGEDALGFIDTFVNRLFLYIGDKVHNERSHFSTVSMDESRGSAQMMDGTTVNIDVTAPGAIIAIALMFMKTESEAIVSRLSIPNTGFDLQYVRPDFIMLRVIARNLIMWSRVNPSKDWVWSQIPEIVRCAVEGIGGDDNDIDDMDAEAFIQAYVNIITGACISLGLMFAGTRNENAQELLYEFSIYFLNEMKPVSPTCGKVFPKGLSRYIDRGTLETCLHLIVLSLSVVMAGSGHLQTFRLLRFLRSRNCADGQPSYGIQMAVSLAIGFLFLGGGMRTFSTNNHSIAALLITLYPRLPTGPNDNRCHLQAFRHLYVLATEARWIQTVDVDTGLPVYAPLEVTVKETEHYAESSFCEVTPCLLPERSILKRIRVCGPRYWPQVIDFTPEDKLWWNFGDKNSPFNSGILFIKRKVGACSYVDDPIGCQSLLSRAMHKVFGLTSLKASDTITDIRSGSGSITVDQLVGTFSSDPSLIAFAQLCCDPSWYNRSDVDFKEFCLQVLFECVTKDRPALLQVYLSLYTTVESMAEQVTNGAIVFGDSLSISGFKLALTYIEALMTGKLSAPKGGIVQSTFVGSLRKQVEELLNCSQELKDDFHNYLKLGKWPDGESQDKRSILLSWFLQWFDVPSSSAIRTAADRVKHKLMSSSSVPLLRLFFPRTHIHVISEIDRCLS</sequence>
<gene>
    <name evidence="9" type="ORF">glysoja_034197</name>
</gene>
<dbReference type="InterPro" id="IPR041221">
    <property type="entry name" value="APC1_C"/>
</dbReference>
<feature type="domain" description="Anaphase-promoting complex subunit 1 C-terminal" evidence="7">
    <location>
        <begin position="636"/>
        <end position="801"/>
    </location>
</feature>
<keyword evidence="5" id="KW-0131">Cell cycle</keyword>
<dbReference type="Pfam" id="PF01851">
    <property type="entry name" value="PC_rep"/>
    <property type="match status" value="1"/>
</dbReference>
<accession>A0A0B2SVK5</accession>
<evidence type="ECO:0000256" key="4">
    <source>
        <dbReference type="ARBA" id="ARBA00022776"/>
    </source>
</evidence>
<dbReference type="AlphaFoldDB" id="A0A0B2SVK5"/>
<dbReference type="GO" id="GO:0007091">
    <property type="term" value="P:metaphase/anaphase transition of mitotic cell cycle"/>
    <property type="evidence" value="ECO:0007669"/>
    <property type="project" value="TreeGrafter"/>
</dbReference>
<feature type="domain" description="Anaphase-promoting complex subunit 1 beta-sandwich" evidence="8">
    <location>
        <begin position="496"/>
        <end position="559"/>
    </location>
</feature>
<proteinExistence type="inferred from homology"/>
<dbReference type="GO" id="GO:0005680">
    <property type="term" value="C:anaphase-promoting complex"/>
    <property type="evidence" value="ECO:0007669"/>
    <property type="project" value="InterPro"/>
</dbReference>
<protein>
    <submittedName>
        <fullName evidence="9">Anaphase-promoting complex subunit 1</fullName>
    </submittedName>
</protein>
<comment type="similarity">
    <text evidence="1">Belongs to the APC1 family.</text>
</comment>
<keyword evidence="4" id="KW-0498">Mitosis</keyword>
<dbReference type="GO" id="GO:0070979">
    <property type="term" value="P:protein K11-linked ubiquitination"/>
    <property type="evidence" value="ECO:0007669"/>
    <property type="project" value="TreeGrafter"/>
</dbReference>
<keyword evidence="2" id="KW-0132">Cell division</keyword>
<dbReference type="Pfam" id="PF12859">
    <property type="entry name" value="ANAPC1"/>
    <property type="match status" value="1"/>
</dbReference>
<dbReference type="GO" id="GO:0060090">
    <property type="term" value="F:molecular adaptor activity"/>
    <property type="evidence" value="ECO:0007669"/>
    <property type="project" value="TreeGrafter"/>
</dbReference>
<dbReference type="EMBL" id="KN639434">
    <property type="protein sequence ID" value="KHN48574.1"/>
    <property type="molecule type" value="Genomic_DNA"/>
</dbReference>
<dbReference type="PANTHER" id="PTHR12827:SF3">
    <property type="entry name" value="ANAPHASE-PROMOTING COMPLEX SUBUNIT 1"/>
    <property type="match status" value="1"/>
</dbReference>
<evidence type="ECO:0000256" key="5">
    <source>
        <dbReference type="ARBA" id="ARBA00023306"/>
    </source>
</evidence>
<keyword evidence="3" id="KW-0677">Repeat</keyword>
<name>A0A0B2SVK5_GLYSO</name>
<evidence type="ECO:0000313" key="9">
    <source>
        <dbReference type="EMBL" id="KHN48574.1"/>
    </source>
</evidence>
<evidence type="ECO:0000259" key="8">
    <source>
        <dbReference type="Pfam" id="PF21282"/>
    </source>
</evidence>
<feature type="domain" description="Anaphase-promoting complex subunit 1 N-terminal" evidence="6">
    <location>
        <begin position="33"/>
        <end position="108"/>
    </location>
</feature>
<dbReference type="GO" id="GO:0031145">
    <property type="term" value="P:anaphase-promoting complex-dependent catabolic process"/>
    <property type="evidence" value="ECO:0007669"/>
    <property type="project" value="TreeGrafter"/>
</dbReference>
<dbReference type="InterPro" id="IPR049255">
    <property type="entry name" value="Apc1_N"/>
</dbReference>
<dbReference type="InterPro" id="IPR002015">
    <property type="entry name" value="Proteasome/cyclosome_rpt"/>
</dbReference>
<evidence type="ECO:0000256" key="3">
    <source>
        <dbReference type="ARBA" id="ARBA00022737"/>
    </source>
</evidence>
<dbReference type="Proteomes" id="UP000053555">
    <property type="component" value="Unassembled WGS sequence"/>
</dbReference>
<dbReference type="Pfam" id="PF18122">
    <property type="entry name" value="APC1_C"/>
    <property type="match status" value="1"/>
</dbReference>
<organism evidence="9">
    <name type="scientific">Glycine soja</name>
    <name type="common">Wild soybean</name>
    <dbReference type="NCBI Taxonomy" id="3848"/>
    <lineage>
        <taxon>Eukaryota</taxon>
        <taxon>Viridiplantae</taxon>
        <taxon>Streptophyta</taxon>
        <taxon>Embryophyta</taxon>
        <taxon>Tracheophyta</taxon>
        <taxon>Spermatophyta</taxon>
        <taxon>Magnoliopsida</taxon>
        <taxon>eudicotyledons</taxon>
        <taxon>Gunneridae</taxon>
        <taxon>Pentapetalae</taxon>
        <taxon>rosids</taxon>
        <taxon>fabids</taxon>
        <taxon>Fabales</taxon>
        <taxon>Fabaceae</taxon>
        <taxon>Papilionoideae</taxon>
        <taxon>50 kb inversion clade</taxon>
        <taxon>NPAAA clade</taxon>
        <taxon>indigoferoid/millettioid clade</taxon>
        <taxon>Phaseoleae</taxon>
        <taxon>Glycine</taxon>
        <taxon>Glycine subgen. Soja</taxon>
    </lineage>
</organism>
<dbReference type="PANTHER" id="PTHR12827">
    <property type="entry name" value="MEIOTIC CHECKPOINT REGULATOR TSG24 FAMILY MEMBER"/>
    <property type="match status" value="1"/>
</dbReference>
<evidence type="ECO:0000256" key="1">
    <source>
        <dbReference type="ARBA" id="ARBA00010547"/>
    </source>
</evidence>
<dbReference type="InterPro" id="IPR011989">
    <property type="entry name" value="ARM-like"/>
</dbReference>
<reference evidence="9" key="1">
    <citation type="submission" date="2014-07" db="EMBL/GenBank/DDBJ databases">
        <title>Identification of a novel salt tolerance gene in wild soybean by whole-genome sequencing.</title>
        <authorList>
            <person name="Lam H.-M."/>
            <person name="Qi X."/>
            <person name="Li M.-W."/>
            <person name="Liu X."/>
            <person name="Xie M."/>
            <person name="Ni M."/>
            <person name="Xu X."/>
        </authorList>
    </citation>
    <scope>NUCLEOTIDE SEQUENCE [LARGE SCALE GENOMIC DNA]</scope>
    <source>
        <tissue evidence="9">Root</tissue>
    </source>
</reference>